<evidence type="ECO:0000259" key="11">
    <source>
        <dbReference type="PROSITE" id="PS50850"/>
    </source>
</evidence>
<accession>A0A8S0VLA7</accession>
<evidence type="ECO:0000256" key="6">
    <source>
        <dbReference type="ARBA" id="ARBA00022847"/>
    </source>
</evidence>
<keyword evidence="13" id="KW-1185">Reference proteome</keyword>
<keyword evidence="7 10" id="KW-1133">Transmembrane helix</keyword>
<evidence type="ECO:0000256" key="8">
    <source>
        <dbReference type="ARBA" id="ARBA00023136"/>
    </source>
</evidence>
<dbReference type="PROSITE" id="PS50850">
    <property type="entry name" value="MFS"/>
    <property type="match status" value="1"/>
</dbReference>
<dbReference type="GO" id="GO:0015293">
    <property type="term" value="F:symporter activity"/>
    <property type="evidence" value="ECO:0007669"/>
    <property type="project" value="UniProtKB-KW"/>
</dbReference>
<comment type="similarity">
    <text evidence="2">Belongs to the major facilitator superfamily. Sugar transporter (TC 2.A.1.1) family.</text>
</comment>
<dbReference type="PANTHER" id="PTHR23500:SF30">
    <property type="entry name" value="SUGAR TRANSPORT PROTEIN 3"/>
    <property type="match status" value="1"/>
</dbReference>
<protein>
    <submittedName>
        <fullName evidence="12">Hexose carrier HEX6-like</fullName>
    </submittedName>
</protein>
<dbReference type="Gramene" id="OE9A066806T1">
    <property type="protein sequence ID" value="OE9A066806C1"/>
    <property type="gene ID" value="OE9A066806"/>
</dbReference>
<reference evidence="12 13" key="1">
    <citation type="submission" date="2019-12" db="EMBL/GenBank/DDBJ databases">
        <authorList>
            <person name="Alioto T."/>
            <person name="Alioto T."/>
            <person name="Gomez Garrido J."/>
        </authorList>
    </citation>
    <scope>NUCLEOTIDE SEQUENCE [LARGE SCALE GENOMIC DNA]</scope>
</reference>
<dbReference type="PANTHER" id="PTHR23500">
    <property type="entry name" value="SOLUTE CARRIER FAMILY 2, FACILITATED GLUCOSE TRANSPORTER"/>
    <property type="match status" value="1"/>
</dbReference>
<name>A0A8S0VLA7_OLEEU</name>
<dbReference type="InterPro" id="IPR003663">
    <property type="entry name" value="Sugar/inositol_transpt"/>
</dbReference>
<keyword evidence="4" id="KW-0762">Sugar transport</keyword>
<evidence type="ECO:0000256" key="10">
    <source>
        <dbReference type="SAM" id="Phobius"/>
    </source>
</evidence>
<organism evidence="12 13">
    <name type="scientific">Olea europaea subsp. europaea</name>
    <dbReference type="NCBI Taxonomy" id="158383"/>
    <lineage>
        <taxon>Eukaryota</taxon>
        <taxon>Viridiplantae</taxon>
        <taxon>Streptophyta</taxon>
        <taxon>Embryophyta</taxon>
        <taxon>Tracheophyta</taxon>
        <taxon>Spermatophyta</taxon>
        <taxon>Magnoliopsida</taxon>
        <taxon>eudicotyledons</taxon>
        <taxon>Gunneridae</taxon>
        <taxon>Pentapetalae</taxon>
        <taxon>asterids</taxon>
        <taxon>lamiids</taxon>
        <taxon>Lamiales</taxon>
        <taxon>Oleaceae</taxon>
        <taxon>Oleeae</taxon>
        <taxon>Olea</taxon>
    </lineage>
</organism>
<comment type="subcellular location">
    <subcellularLocation>
        <location evidence="1">Membrane</location>
        <topology evidence="1">Multi-pass membrane protein</topology>
    </subcellularLocation>
</comment>
<keyword evidence="5 10" id="KW-0812">Transmembrane</keyword>
<dbReference type="SUPFAM" id="SSF103473">
    <property type="entry name" value="MFS general substrate transporter"/>
    <property type="match status" value="1"/>
</dbReference>
<evidence type="ECO:0000313" key="13">
    <source>
        <dbReference type="Proteomes" id="UP000594638"/>
    </source>
</evidence>
<dbReference type="PRINTS" id="PR00171">
    <property type="entry name" value="SUGRTRNSPORT"/>
</dbReference>
<dbReference type="AlphaFoldDB" id="A0A8S0VLA7"/>
<feature type="domain" description="Major facilitator superfamily (MFS) profile" evidence="11">
    <location>
        <begin position="287"/>
        <end position="415"/>
    </location>
</feature>
<evidence type="ECO:0000256" key="9">
    <source>
        <dbReference type="ARBA" id="ARBA00044504"/>
    </source>
</evidence>
<evidence type="ECO:0000313" key="12">
    <source>
        <dbReference type="EMBL" id="CAA3031474.1"/>
    </source>
</evidence>
<evidence type="ECO:0000256" key="3">
    <source>
        <dbReference type="ARBA" id="ARBA00022448"/>
    </source>
</evidence>
<comment type="caution">
    <text evidence="12">The sequence shown here is derived from an EMBL/GenBank/DDBJ whole genome shotgun (WGS) entry which is preliminary data.</text>
</comment>
<dbReference type="EMBL" id="CACTIH010009454">
    <property type="protein sequence ID" value="CAA3031474.1"/>
    <property type="molecule type" value="Genomic_DNA"/>
</dbReference>
<evidence type="ECO:0000256" key="1">
    <source>
        <dbReference type="ARBA" id="ARBA00004141"/>
    </source>
</evidence>
<comment type="similarity">
    <text evidence="9">Belongs to the major facilitator superfamily. Phosphate:H(+) symporter (TC 2.A.1.9) family.</text>
</comment>
<gene>
    <name evidence="12" type="ORF">OLEA9_A066806</name>
</gene>
<feature type="transmembrane region" description="Helical" evidence="10">
    <location>
        <begin position="372"/>
        <end position="388"/>
    </location>
</feature>
<evidence type="ECO:0000256" key="4">
    <source>
        <dbReference type="ARBA" id="ARBA00022597"/>
    </source>
</evidence>
<dbReference type="InterPro" id="IPR036259">
    <property type="entry name" value="MFS_trans_sf"/>
</dbReference>
<sequence length="415" mass="45839">MVFCKRHIRFTSVCKSAKGLLVDDPFIKNQYENVKSVGDTSFIIQRKTYPRGSLASFSDSTEGSPIPYSSLDILDSVHSIVASSNGLLLCKNIQNDENPLLLFNPATGDTLGIPLPYDFNIYKSEFIFECNANEISDDYLLLAIEFESIWNPTYYSTLYSFKEQVYGSRFSKGAKAKGLMETDLKVSHLTVQNGHILLITTEEKVYRYNLTLGDRTNNGLRVEKVFGQRCGEWDYFYSYTSSLRPCPPDAAKLSGHILLKKAMAVGLAIQSEGAEYAGKITWFVVLSCMVAATGGIIFGYDLGISGGLTSMESFLKEFFPQVYKKMKEDTKTSNYCKFDSQLLTLFTSSLYVAGLISSLFASPVTRTFGRKISILIGGTALVAGAVLGGASYNIYMLLFGRVLLGVGLGFTNQVK</sequence>
<keyword evidence="3" id="KW-0813">Transport</keyword>
<evidence type="ECO:0000256" key="7">
    <source>
        <dbReference type="ARBA" id="ARBA00022989"/>
    </source>
</evidence>
<keyword evidence="8 10" id="KW-0472">Membrane</keyword>
<dbReference type="InterPro" id="IPR020846">
    <property type="entry name" value="MFS_dom"/>
</dbReference>
<feature type="transmembrane region" description="Helical" evidence="10">
    <location>
        <begin position="280"/>
        <end position="300"/>
    </location>
</feature>
<evidence type="ECO:0000256" key="2">
    <source>
        <dbReference type="ARBA" id="ARBA00010992"/>
    </source>
</evidence>
<proteinExistence type="inferred from homology"/>
<dbReference type="InterPro" id="IPR045262">
    <property type="entry name" value="STP/PLT_plant"/>
</dbReference>
<dbReference type="GO" id="GO:0016020">
    <property type="term" value="C:membrane"/>
    <property type="evidence" value="ECO:0007669"/>
    <property type="project" value="UniProtKB-SubCell"/>
</dbReference>
<feature type="transmembrane region" description="Helical" evidence="10">
    <location>
        <begin position="342"/>
        <end position="360"/>
    </location>
</feature>
<keyword evidence="6" id="KW-0769">Symport</keyword>
<dbReference type="GO" id="GO:0015144">
    <property type="term" value="F:carbohydrate transmembrane transporter activity"/>
    <property type="evidence" value="ECO:0007669"/>
    <property type="project" value="InterPro"/>
</dbReference>
<dbReference type="Proteomes" id="UP000594638">
    <property type="component" value="Unassembled WGS sequence"/>
</dbReference>
<dbReference type="Pfam" id="PF00083">
    <property type="entry name" value="Sugar_tr"/>
    <property type="match status" value="1"/>
</dbReference>
<dbReference type="InterPro" id="IPR005828">
    <property type="entry name" value="MFS_sugar_transport-like"/>
</dbReference>
<dbReference type="Gene3D" id="1.20.1250.20">
    <property type="entry name" value="MFS general substrate transporter like domains"/>
    <property type="match status" value="1"/>
</dbReference>
<dbReference type="OrthoDB" id="1651023at2759"/>
<evidence type="ECO:0000256" key="5">
    <source>
        <dbReference type="ARBA" id="ARBA00022692"/>
    </source>
</evidence>